<dbReference type="EMBL" id="BOMN01000121">
    <property type="protein sequence ID" value="GIE25435.1"/>
    <property type="molecule type" value="Genomic_DNA"/>
</dbReference>
<dbReference type="Gene3D" id="3.40.630.30">
    <property type="match status" value="1"/>
</dbReference>
<dbReference type="PROSITE" id="PS51186">
    <property type="entry name" value="GNAT"/>
    <property type="match status" value="1"/>
</dbReference>
<organism evidence="2 3">
    <name type="scientific">Winogradskya humida</name>
    <dbReference type="NCBI Taxonomy" id="113566"/>
    <lineage>
        <taxon>Bacteria</taxon>
        <taxon>Bacillati</taxon>
        <taxon>Actinomycetota</taxon>
        <taxon>Actinomycetes</taxon>
        <taxon>Micromonosporales</taxon>
        <taxon>Micromonosporaceae</taxon>
        <taxon>Winogradskya</taxon>
    </lineage>
</organism>
<dbReference type="SUPFAM" id="SSF55729">
    <property type="entry name" value="Acyl-CoA N-acyltransferases (Nat)"/>
    <property type="match status" value="1"/>
</dbReference>
<protein>
    <submittedName>
        <fullName evidence="2">N-acetyltransferase</fullName>
    </submittedName>
</protein>
<evidence type="ECO:0000313" key="3">
    <source>
        <dbReference type="Proteomes" id="UP000603200"/>
    </source>
</evidence>
<dbReference type="InterPro" id="IPR016181">
    <property type="entry name" value="Acyl_CoA_acyltransferase"/>
</dbReference>
<name>A0ABQ4A3K4_9ACTN</name>
<proteinExistence type="predicted"/>
<dbReference type="InterPro" id="IPR000182">
    <property type="entry name" value="GNAT_dom"/>
</dbReference>
<feature type="domain" description="N-acetyltransferase" evidence="1">
    <location>
        <begin position="43"/>
        <end position="189"/>
    </location>
</feature>
<evidence type="ECO:0000313" key="2">
    <source>
        <dbReference type="EMBL" id="GIE25435.1"/>
    </source>
</evidence>
<keyword evidence="3" id="KW-1185">Reference proteome</keyword>
<gene>
    <name evidence="2" type="ORF">Ahu01nite_085370</name>
</gene>
<comment type="caution">
    <text evidence="2">The sequence shown here is derived from an EMBL/GenBank/DDBJ whole genome shotgun (WGS) entry which is preliminary data.</text>
</comment>
<evidence type="ECO:0000259" key="1">
    <source>
        <dbReference type="PROSITE" id="PS51186"/>
    </source>
</evidence>
<dbReference type="Proteomes" id="UP000603200">
    <property type="component" value="Unassembled WGS sequence"/>
</dbReference>
<reference evidence="2 3" key="1">
    <citation type="submission" date="2021-01" db="EMBL/GenBank/DDBJ databases">
        <title>Whole genome shotgun sequence of Actinoplanes humidus NBRC 14915.</title>
        <authorList>
            <person name="Komaki H."/>
            <person name="Tamura T."/>
        </authorList>
    </citation>
    <scope>NUCLEOTIDE SEQUENCE [LARGE SCALE GENOMIC DNA]</scope>
    <source>
        <strain evidence="2 3">NBRC 14915</strain>
    </source>
</reference>
<accession>A0ABQ4A3K4</accession>
<sequence length="189" mass="20259">MSLVPPPSPHSAAVVSFPGHIIVSAGVDRFWLDSWMGGGDLAAPMSPAFLSALEERLRLHSDSLDALLLGAPLPGDPPGELTRSEDATHRRVVRALHRRSEVHVWAYGKSVLTIGRGLAGRWEAGVEVAEEDRNRGIGRFLARAARHLVPEDRPVWAQVSPGNASSLRAFLAAGYLPVGAEVLLTPFGI</sequence>